<gene>
    <name evidence="2" type="ORF">MONBRDRAFT_34299</name>
</gene>
<reference evidence="2 3" key="1">
    <citation type="journal article" date="2008" name="Nature">
        <title>The genome of the choanoflagellate Monosiga brevicollis and the origin of metazoans.</title>
        <authorList>
            <consortium name="JGI Sequencing"/>
            <person name="King N."/>
            <person name="Westbrook M.J."/>
            <person name="Young S.L."/>
            <person name="Kuo A."/>
            <person name="Abedin M."/>
            <person name="Chapman J."/>
            <person name="Fairclough S."/>
            <person name="Hellsten U."/>
            <person name="Isogai Y."/>
            <person name="Letunic I."/>
            <person name="Marr M."/>
            <person name="Pincus D."/>
            <person name="Putnam N."/>
            <person name="Rokas A."/>
            <person name="Wright K.J."/>
            <person name="Zuzow R."/>
            <person name="Dirks W."/>
            <person name="Good M."/>
            <person name="Goodstein D."/>
            <person name="Lemons D."/>
            <person name="Li W."/>
            <person name="Lyons J.B."/>
            <person name="Morris A."/>
            <person name="Nichols S."/>
            <person name="Richter D.J."/>
            <person name="Salamov A."/>
            <person name="Bork P."/>
            <person name="Lim W.A."/>
            <person name="Manning G."/>
            <person name="Miller W.T."/>
            <person name="McGinnis W."/>
            <person name="Shapiro H."/>
            <person name="Tjian R."/>
            <person name="Grigoriev I.V."/>
            <person name="Rokhsar D."/>
        </authorList>
    </citation>
    <scope>NUCLEOTIDE SEQUENCE [LARGE SCALE GENOMIC DNA]</scope>
    <source>
        <strain evidence="3">MX1 / ATCC 50154</strain>
    </source>
</reference>
<organism evidence="2 3">
    <name type="scientific">Monosiga brevicollis</name>
    <name type="common">Choanoflagellate</name>
    <dbReference type="NCBI Taxonomy" id="81824"/>
    <lineage>
        <taxon>Eukaryota</taxon>
        <taxon>Choanoflagellata</taxon>
        <taxon>Craspedida</taxon>
        <taxon>Salpingoecidae</taxon>
        <taxon>Monosiga</taxon>
    </lineage>
</organism>
<evidence type="ECO:0000313" key="2">
    <source>
        <dbReference type="EMBL" id="EDQ85376.1"/>
    </source>
</evidence>
<feature type="region of interest" description="Disordered" evidence="1">
    <location>
        <begin position="205"/>
        <end position="235"/>
    </location>
</feature>
<dbReference type="KEGG" id="mbr:MONBRDRAFT_34299"/>
<dbReference type="RefSeq" id="XP_001749787.1">
    <property type="nucleotide sequence ID" value="XM_001749735.1"/>
</dbReference>
<evidence type="ECO:0000256" key="1">
    <source>
        <dbReference type="SAM" id="MobiDB-lite"/>
    </source>
</evidence>
<dbReference type="EMBL" id="CH991574">
    <property type="protein sequence ID" value="EDQ85376.1"/>
    <property type="molecule type" value="Genomic_DNA"/>
</dbReference>
<sequence>MCPLTDMCVSLSDCQHVAMRLRYHDDFKWAAGSDESYRSHYLNNVYHNSNDTRFNNDPLHYNDVCSKRFLYNSNGAHFKNAALHYNDVCSKQFIYNNNGVRFNNDAFHYNDVCPNNDVCSYQCHHNLKHEHYHKSDGHFSQCHHHDAFRYNSSNDSQCQHDSHDVCFYQCHHHSHDVCCYQCHHHSHDVCFNQCHHDNRHKRYHNNVINDNNNDNNDAGAHKRTGESQEQQTSAHRHHLGRVFRCFYRHVYYCGLRMAPASSTPRPPCRAPDGARL</sequence>
<dbReference type="Proteomes" id="UP000001357">
    <property type="component" value="Unassembled WGS sequence"/>
</dbReference>
<dbReference type="AlphaFoldDB" id="A9VAT4"/>
<name>A9VAT4_MONBE</name>
<dbReference type="InParanoid" id="A9VAT4"/>
<protein>
    <submittedName>
        <fullName evidence="2">Uncharacterized protein</fullName>
    </submittedName>
</protein>
<evidence type="ECO:0000313" key="3">
    <source>
        <dbReference type="Proteomes" id="UP000001357"/>
    </source>
</evidence>
<proteinExistence type="predicted"/>
<feature type="compositionally biased region" description="Low complexity" evidence="1">
    <location>
        <begin position="205"/>
        <end position="217"/>
    </location>
</feature>
<dbReference type="GeneID" id="5895091"/>
<accession>A9VAT4</accession>
<keyword evidence="3" id="KW-1185">Reference proteome</keyword>